<accession>A0AAN7AKJ5</accession>
<dbReference type="Proteomes" id="UP001302126">
    <property type="component" value="Unassembled WGS sequence"/>
</dbReference>
<feature type="region of interest" description="Disordered" evidence="1">
    <location>
        <begin position="1"/>
        <end position="51"/>
    </location>
</feature>
<evidence type="ECO:0000313" key="3">
    <source>
        <dbReference type="Proteomes" id="UP001302126"/>
    </source>
</evidence>
<feature type="compositionally biased region" description="Polar residues" evidence="1">
    <location>
        <begin position="27"/>
        <end position="39"/>
    </location>
</feature>
<gene>
    <name evidence="2" type="ORF">QBC35DRAFT_447886</name>
</gene>
<dbReference type="EMBL" id="MU864356">
    <property type="protein sequence ID" value="KAK4192096.1"/>
    <property type="molecule type" value="Genomic_DNA"/>
</dbReference>
<dbReference type="AlphaFoldDB" id="A0AAN7AKJ5"/>
<feature type="region of interest" description="Disordered" evidence="1">
    <location>
        <begin position="165"/>
        <end position="187"/>
    </location>
</feature>
<name>A0AAN7AKJ5_9PEZI</name>
<reference evidence="2" key="2">
    <citation type="submission" date="2023-05" db="EMBL/GenBank/DDBJ databases">
        <authorList>
            <consortium name="Lawrence Berkeley National Laboratory"/>
            <person name="Steindorff A."/>
            <person name="Hensen N."/>
            <person name="Bonometti L."/>
            <person name="Westerberg I."/>
            <person name="Brannstrom I.O."/>
            <person name="Guillou S."/>
            <person name="Cros-Aarteil S."/>
            <person name="Calhoun S."/>
            <person name="Haridas S."/>
            <person name="Kuo A."/>
            <person name="Mondo S."/>
            <person name="Pangilinan J."/>
            <person name="Riley R."/>
            <person name="Labutti K."/>
            <person name="Andreopoulos B."/>
            <person name="Lipzen A."/>
            <person name="Chen C."/>
            <person name="Yanf M."/>
            <person name="Daum C."/>
            <person name="Ng V."/>
            <person name="Clum A."/>
            <person name="Ohm R."/>
            <person name="Martin F."/>
            <person name="Silar P."/>
            <person name="Natvig D."/>
            <person name="Lalanne C."/>
            <person name="Gautier V."/>
            <person name="Ament-Velasquez S.L."/>
            <person name="Kruys A."/>
            <person name="Hutchinson M.I."/>
            <person name="Powell A.J."/>
            <person name="Barry K."/>
            <person name="Miller A.N."/>
            <person name="Grigoriev I.V."/>
            <person name="Debuchy R."/>
            <person name="Gladieux P."/>
            <person name="Thoren M.H."/>
            <person name="Johannesson H."/>
        </authorList>
    </citation>
    <scope>NUCLEOTIDE SEQUENCE</scope>
    <source>
        <strain evidence="2">PSN309</strain>
    </source>
</reference>
<evidence type="ECO:0000256" key="1">
    <source>
        <dbReference type="SAM" id="MobiDB-lite"/>
    </source>
</evidence>
<sequence length="293" mass="31740">MGHPSQSPAPNHAHPGAEQPRGLLLTTAPSPRPDQQSMRPSMGMSKLGMNGGTISAQHQQVFHSPQYLPSGDHLDQMAVEDLSPTTTLPVWTGLPTHSMGLMSDIHGATHHQPQLHQHMPLHHMPFDSMGMETIWGRNTPQLPSQVLLSQAQPGSMMRSRRFSHVAPGSLTTGSPRPTLSRHPAFRRGQTSPSLLYTQDSMAAAGGGAGYHSLVDTIRVPSDIPVSPVSSTMSMPYAMPGLSPSQLEARSRASQQWQTHVQMRQMQQMQMQMQHQGQVSPGSQMQFGGSPAGL</sequence>
<feature type="region of interest" description="Disordered" evidence="1">
    <location>
        <begin position="274"/>
        <end position="293"/>
    </location>
</feature>
<reference evidence="2" key="1">
    <citation type="journal article" date="2023" name="Mol. Phylogenet. Evol.">
        <title>Genome-scale phylogeny and comparative genomics of the fungal order Sordariales.</title>
        <authorList>
            <person name="Hensen N."/>
            <person name="Bonometti L."/>
            <person name="Westerberg I."/>
            <person name="Brannstrom I.O."/>
            <person name="Guillou S."/>
            <person name="Cros-Aarteil S."/>
            <person name="Calhoun S."/>
            <person name="Haridas S."/>
            <person name="Kuo A."/>
            <person name="Mondo S."/>
            <person name="Pangilinan J."/>
            <person name="Riley R."/>
            <person name="LaButti K."/>
            <person name="Andreopoulos B."/>
            <person name="Lipzen A."/>
            <person name="Chen C."/>
            <person name="Yan M."/>
            <person name="Daum C."/>
            <person name="Ng V."/>
            <person name="Clum A."/>
            <person name="Steindorff A."/>
            <person name="Ohm R.A."/>
            <person name="Martin F."/>
            <person name="Silar P."/>
            <person name="Natvig D.O."/>
            <person name="Lalanne C."/>
            <person name="Gautier V."/>
            <person name="Ament-Velasquez S.L."/>
            <person name="Kruys A."/>
            <person name="Hutchinson M.I."/>
            <person name="Powell A.J."/>
            <person name="Barry K."/>
            <person name="Miller A.N."/>
            <person name="Grigoriev I.V."/>
            <person name="Debuchy R."/>
            <person name="Gladieux P."/>
            <person name="Hiltunen Thoren M."/>
            <person name="Johannesson H."/>
        </authorList>
    </citation>
    <scope>NUCLEOTIDE SEQUENCE</scope>
    <source>
        <strain evidence="2">PSN309</strain>
    </source>
</reference>
<comment type="caution">
    <text evidence="2">The sequence shown here is derived from an EMBL/GenBank/DDBJ whole genome shotgun (WGS) entry which is preliminary data.</text>
</comment>
<proteinExistence type="predicted"/>
<keyword evidence="3" id="KW-1185">Reference proteome</keyword>
<protein>
    <submittedName>
        <fullName evidence="2">Uncharacterized protein</fullName>
    </submittedName>
</protein>
<organism evidence="2 3">
    <name type="scientific">Podospora australis</name>
    <dbReference type="NCBI Taxonomy" id="1536484"/>
    <lineage>
        <taxon>Eukaryota</taxon>
        <taxon>Fungi</taxon>
        <taxon>Dikarya</taxon>
        <taxon>Ascomycota</taxon>
        <taxon>Pezizomycotina</taxon>
        <taxon>Sordariomycetes</taxon>
        <taxon>Sordariomycetidae</taxon>
        <taxon>Sordariales</taxon>
        <taxon>Podosporaceae</taxon>
        <taxon>Podospora</taxon>
    </lineage>
</organism>
<evidence type="ECO:0000313" key="2">
    <source>
        <dbReference type="EMBL" id="KAK4192096.1"/>
    </source>
</evidence>